<keyword evidence="9 12" id="KW-0675">Receptor</keyword>
<evidence type="ECO:0000256" key="10">
    <source>
        <dbReference type="ARBA" id="ARBA00023180"/>
    </source>
</evidence>
<evidence type="ECO:0000256" key="11">
    <source>
        <dbReference type="ARBA" id="ARBA00023224"/>
    </source>
</evidence>
<dbReference type="PROSITE" id="PS00237">
    <property type="entry name" value="G_PROTEIN_RECEP_F1_1"/>
    <property type="match status" value="1"/>
</dbReference>
<dbReference type="Gene3D" id="1.20.1070.10">
    <property type="entry name" value="Rhodopsin 7-helix transmembrane proteins"/>
    <property type="match status" value="1"/>
</dbReference>
<dbReference type="CDD" id="cd15096">
    <property type="entry name" value="7tmA_AstA_R_insect"/>
    <property type="match status" value="1"/>
</dbReference>
<comment type="caution">
    <text evidence="15">The sequence shown here is derived from an EMBL/GenBank/DDBJ whole genome shotgun (WGS) entry which is preliminary data.</text>
</comment>
<evidence type="ECO:0000259" key="14">
    <source>
        <dbReference type="PROSITE" id="PS50262"/>
    </source>
</evidence>
<organism evidence="15 16">
    <name type="scientific">Temnothorax longispinosus</name>
    <dbReference type="NCBI Taxonomy" id="300112"/>
    <lineage>
        <taxon>Eukaryota</taxon>
        <taxon>Metazoa</taxon>
        <taxon>Ecdysozoa</taxon>
        <taxon>Arthropoda</taxon>
        <taxon>Hexapoda</taxon>
        <taxon>Insecta</taxon>
        <taxon>Pterygota</taxon>
        <taxon>Neoptera</taxon>
        <taxon>Endopterygota</taxon>
        <taxon>Hymenoptera</taxon>
        <taxon>Apocrita</taxon>
        <taxon>Aculeata</taxon>
        <taxon>Formicoidea</taxon>
        <taxon>Formicidae</taxon>
        <taxon>Myrmicinae</taxon>
        <taxon>Temnothorax</taxon>
    </lineage>
</organism>
<feature type="transmembrane region" description="Helical" evidence="13">
    <location>
        <begin position="300"/>
        <end position="326"/>
    </location>
</feature>
<evidence type="ECO:0000256" key="6">
    <source>
        <dbReference type="ARBA" id="ARBA00023040"/>
    </source>
</evidence>
<reference evidence="15 16" key="1">
    <citation type="journal article" date="2019" name="Philos. Trans. R. Soc. Lond., B, Biol. Sci.">
        <title>Ant behaviour and brain gene expression of defending hosts depend on the ecological success of the intruding social parasite.</title>
        <authorList>
            <person name="Kaur R."/>
            <person name="Stoldt M."/>
            <person name="Jongepier E."/>
            <person name="Feldmeyer B."/>
            <person name="Menzel F."/>
            <person name="Bornberg-Bauer E."/>
            <person name="Foitzik S."/>
        </authorList>
    </citation>
    <scope>NUCLEOTIDE SEQUENCE [LARGE SCALE GENOMIC DNA]</scope>
    <source>
        <tissue evidence="15">Whole body</tissue>
    </source>
</reference>
<dbReference type="Proteomes" id="UP000310200">
    <property type="component" value="Unassembled WGS sequence"/>
</dbReference>
<keyword evidence="5 13" id="KW-1133">Transmembrane helix</keyword>
<dbReference type="GO" id="GO:0004930">
    <property type="term" value="F:G protein-coupled receptor activity"/>
    <property type="evidence" value="ECO:0007669"/>
    <property type="project" value="UniProtKB-KW"/>
</dbReference>
<feature type="transmembrane region" description="Helical" evidence="13">
    <location>
        <begin position="225"/>
        <end position="248"/>
    </location>
</feature>
<evidence type="ECO:0000256" key="1">
    <source>
        <dbReference type="ARBA" id="ARBA00004651"/>
    </source>
</evidence>
<evidence type="ECO:0000256" key="7">
    <source>
        <dbReference type="ARBA" id="ARBA00023136"/>
    </source>
</evidence>
<dbReference type="PRINTS" id="PR00663">
    <property type="entry name" value="GALANINR"/>
</dbReference>
<feature type="transmembrane region" description="Helical" evidence="13">
    <location>
        <begin position="167"/>
        <end position="188"/>
    </location>
</feature>
<dbReference type="FunFam" id="1.20.1070.10:FF:000255">
    <property type="entry name" value="Allatostatin A receptor"/>
    <property type="match status" value="1"/>
</dbReference>
<comment type="subcellular location">
    <subcellularLocation>
        <location evidence="1">Cell membrane</location>
        <topology evidence="1">Multi-pass membrane protein</topology>
    </subcellularLocation>
</comment>
<evidence type="ECO:0000256" key="5">
    <source>
        <dbReference type="ARBA" id="ARBA00022989"/>
    </source>
</evidence>
<feature type="transmembrane region" description="Helical" evidence="13">
    <location>
        <begin position="88"/>
        <end position="108"/>
    </location>
</feature>
<dbReference type="InterPro" id="IPR000405">
    <property type="entry name" value="Galanin_rcpt"/>
</dbReference>
<dbReference type="InterPro" id="IPR000276">
    <property type="entry name" value="GPCR_Rhodpsn"/>
</dbReference>
<evidence type="ECO:0000313" key="16">
    <source>
        <dbReference type="Proteomes" id="UP000310200"/>
    </source>
</evidence>
<evidence type="ECO:0000313" key="15">
    <source>
        <dbReference type="EMBL" id="TGZ50244.1"/>
    </source>
</evidence>
<dbReference type="AlphaFoldDB" id="A0A4V3SAS7"/>
<evidence type="ECO:0000256" key="2">
    <source>
        <dbReference type="ARBA" id="ARBA00010663"/>
    </source>
</evidence>
<dbReference type="STRING" id="300112.A0A4V3SAS7"/>
<sequence length="366" mass="41021">MRPEVANATNANDTFLNCSSLTSLAGEVGACKSYTQELGFDYELVHSIIIVVVPLFFGIIGILGFAGNLLVVVVVAANPGMRSTTNILIINLAVADLLFVIFCIPFTATDFVLPYWPFGNVWCKTVQYLIIVTAYASVYTLVLMSLDRYLAVVHPIASMSWRTENHAIQAICIMWALILAVSMPAIIIHGEVTYVFQKPNGQSENLTVCRFLDEQYDWTVFQMTFFLTSYVLPLVLICIFYMSMLISLWRSARDSAESRRGRRRATRLVFVVVGVFAVCWCPIQVILVTKSLEAFPLTTATIMVQIVSHVLAYTNSCINPFLYAFLSDHFRKAFRKIIYCRPRAEVNNRLGPPTKTTRATNSGNNL</sequence>
<keyword evidence="11 12" id="KW-0807">Transducer</keyword>
<proteinExistence type="inferred from homology"/>
<evidence type="ECO:0000256" key="3">
    <source>
        <dbReference type="ARBA" id="ARBA00022475"/>
    </source>
</evidence>
<dbReference type="PANTHER" id="PTHR45695:SF23">
    <property type="entry name" value="GALANIN-LIKE G-PROTEIN COUPLED RECEPTOR NPR-9"/>
    <property type="match status" value="1"/>
</dbReference>
<feature type="domain" description="G-protein coupled receptors family 1 profile" evidence="14">
    <location>
        <begin position="67"/>
        <end position="323"/>
    </location>
</feature>
<dbReference type="InterPro" id="IPR017452">
    <property type="entry name" value="GPCR_Rhodpsn_7TM"/>
</dbReference>
<dbReference type="SMART" id="SM01381">
    <property type="entry name" value="7TM_GPCR_Srsx"/>
    <property type="match status" value="1"/>
</dbReference>
<feature type="transmembrane region" description="Helical" evidence="13">
    <location>
        <begin position="128"/>
        <end position="146"/>
    </location>
</feature>
<evidence type="ECO:0000256" key="12">
    <source>
        <dbReference type="RuleBase" id="RU000688"/>
    </source>
</evidence>
<dbReference type="Pfam" id="PF00001">
    <property type="entry name" value="7tm_1"/>
    <property type="match status" value="1"/>
</dbReference>
<name>A0A4V3SAS7_9HYME</name>
<accession>A0A4V3SAS7</accession>
<evidence type="ECO:0000256" key="8">
    <source>
        <dbReference type="ARBA" id="ARBA00023157"/>
    </source>
</evidence>
<dbReference type="PROSITE" id="PS50262">
    <property type="entry name" value="G_PROTEIN_RECEP_F1_2"/>
    <property type="match status" value="1"/>
</dbReference>
<keyword evidence="4 12" id="KW-0812">Transmembrane</keyword>
<dbReference type="PRINTS" id="PR00237">
    <property type="entry name" value="GPCRRHODOPSN"/>
</dbReference>
<keyword evidence="3" id="KW-1003">Cell membrane</keyword>
<comment type="similarity">
    <text evidence="2 12">Belongs to the G-protein coupled receptor 1 family.</text>
</comment>
<feature type="transmembrane region" description="Helical" evidence="13">
    <location>
        <begin position="268"/>
        <end position="288"/>
    </location>
</feature>
<gene>
    <name evidence="15" type="ORF">DBV15_02110</name>
</gene>
<keyword evidence="7 13" id="KW-0472">Membrane</keyword>
<evidence type="ECO:0000256" key="9">
    <source>
        <dbReference type="ARBA" id="ARBA00023170"/>
    </source>
</evidence>
<protein>
    <submittedName>
        <fullName evidence="15">Galanin receptor type 2</fullName>
    </submittedName>
</protein>
<dbReference type="GO" id="GO:0005886">
    <property type="term" value="C:plasma membrane"/>
    <property type="evidence" value="ECO:0007669"/>
    <property type="project" value="UniProtKB-SubCell"/>
</dbReference>
<keyword evidence="16" id="KW-1185">Reference proteome</keyword>
<keyword evidence="10" id="KW-0325">Glycoprotein</keyword>
<dbReference type="PANTHER" id="PTHR45695">
    <property type="entry name" value="LEUCOKININ RECEPTOR-RELATED"/>
    <property type="match status" value="1"/>
</dbReference>
<evidence type="ECO:0000256" key="13">
    <source>
        <dbReference type="SAM" id="Phobius"/>
    </source>
</evidence>
<evidence type="ECO:0000256" key="4">
    <source>
        <dbReference type="ARBA" id="ARBA00022692"/>
    </source>
</evidence>
<dbReference type="SUPFAM" id="SSF81321">
    <property type="entry name" value="Family A G protein-coupled receptor-like"/>
    <property type="match status" value="1"/>
</dbReference>
<keyword evidence="8" id="KW-1015">Disulfide bond</keyword>
<dbReference type="EMBL" id="QBLH01002000">
    <property type="protein sequence ID" value="TGZ50244.1"/>
    <property type="molecule type" value="Genomic_DNA"/>
</dbReference>
<feature type="transmembrane region" description="Helical" evidence="13">
    <location>
        <begin position="48"/>
        <end position="76"/>
    </location>
</feature>
<keyword evidence="6 12" id="KW-0297">G-protein coupled receptor</keyword>